<organism evidence="8 9">
    <name type="scientific">Gigaspora rosea</name>
    <dbReference type="NCBI Taxonomy" id="44941"/>
    <lineage>
        <taxon>Eukaryota</taxon>
        <taxon>Fungi</taxon>
        <taxon>Fungi incertae sedis</taxon>
        <taxon>Mucoromycota</taxon>
        <taxon>Glomeromycotina</taxon>
        <taxon>Glomeromycetes</taxon>
        <taxon>Diversisporales</taxon>
        <taxon>Gigasporaceae</taxon>
        <taxon>Gigaspora</taxon>
    </lineage>
</organism>
<evidence type="ECO:0000256" key="2">
    <source>
        <dbReference type="ARBA" id="ARBA00004629"/>
    </source>
</evidence>
<dbReference type="Pfam" id="PF15510">
    <property type="entry name" value="CENP-W"/>
    <property type="match status" value="1"/>
</dbReference>
<dbReference type="SUPFAM" id="SSF47113">
    <property type="entry name" value="Histone-fold"/>
    <property type="match status" value="1"/>
</dbReference>
<evidence type="ECO:0000256" key="1">
    <source>
        <dbReference type="ARBA" id="ARBA00004123"/>
    </source>
</evidence>
<evidence type="ECO:0000256" key="5">
    <source>
        <dbReference type="ARBA" id="ARBA00023242"/>
    </source>
</evidence>
<protein>
    <recommendedName>
        <fullName evidence="10">Transcription factor CBF/NF-Y/archaeal histone domain-containing protein</fullName>
    </recommendedName>
</protein>
<dbReference type="PANTHER" id="PTHR34832">
    <property type="entry name" value="CENTROMERE PROTEIN W"/>
    <property type="match status" value="1"/>
</dbReference>
<keyword evidence="4" id="KW-0995">Kinetochore</keyword>
<dbReference type="CDD" id="cd13732">
    <property type="entry name" value="HFD_CENP-W"/>
    <property type="match status" value="1"/>
</dbReference>
<gene>
    <name evidence="8" type="ORF">C2G38_2255816</name>
</gene>
<keyword evidence="3" id="KW-0158">Chromosome</keyword>
<comment type="subcellular location">
    <subcellularLocation>
        <location evidence="2">Chromosome</location>
        <location evidence="2">Centromere</location>
        <location evidence="2">Kinetochore</location>
    </subcellularLocation>
    <subcellularLocation>
        <location evidence="1">Nucleus</location>
    </subcellularLocation>
</comment>
<dbReference type="GO" id="GO:0005654">
    <property type="term" value="C:nucleoplasm"/>
    <property type="evidence" value="ECO:0007669"/>
    <property type="project" value="TreeGrafter"/>
</dbReference>
<name>A0A397TW38_9GLOM</name>
<dbReference type="GO" id="GO:0007059">
    <property type="term" value="P:chromosome segregation"/>
    <property type="evidence" value="ECO:0007669"/>
    <property type="project" value="TreeGrafter"/>
</dbReference>
<proteinExistence type="inferred from homology"/>
<keyword evidence="5" id="KW-0539">Nucleus</keyword>
<evidence type="ECO:0000256" key="7">
    <source>
        <dbReference type="ARBA" id="ARBA00038432"/>
    </source>
</evidence>
<dbReference type="InterPro" id="IPR009072">
    <property type="entry name" value="Histone-fold"/>
</dbReference>
<dbReference type="Proteomes" id="UP000266673">
    <property type="component" value="Unassembled WGS sequence"/>
</dbReference>
<sequence>MTQLLFPRATLKRIIKYHENIPLTKKVVIMVYLDFVLFLQRLAEEANTEACQDLSEKTLEERHIIATLEQRPFNGHQFNHELAIKICHGLCLEFLSGTPNCYIKLVKQYINIDPEKRSNAMIRVQQD</sequence>
<evidence type="ECO:0000256" key="3">
    <source>
        <dbReference type="ARBA" id="ARBA00022454"/>
    </source>
</evidence>
<dbReference type="GO" id="GO:0000776">
    <property type="term" value="C:kinetochore"/>
    <property type="evidence" value="ECO:0007669"/>
    <property type="project" value="UniProtKB-KW"/>
</dbReference>
<dbReference type="PANTHER" id="PTHR34832:SF1">
    <property type="entry name" value="CENTROMERE PROTEIN W"/>
    <property type="match status" value="1"/>
</dbReference>
<dbReference type="InterPro" id="IPR028847">
    <property type="entry name" value="CENP-W"/>
</dbReference>
<keyword evidence="9" id="KW-1185">Reference proteome</keyword>
<evidence type="ECO:0000313" key="9">
    <source>
        <dbReference type="Proteomes" id="UP000266673"/>
    </source>
</evidence>
<evidence type="ECO:0000256" key="6">
    <source>
        <dbReference type="ARBA" id="ARBA00023328"/>
    </source>
</evidence>
<evidence type="ECO:0000313" key="8">
    <source>
        <dbReference type="EMBL" id="RIB02074.1"/>
    </source>
</evidence>
<dbReference type="OrthoDB" id="2543597at2759"/>
<dbReference type="GO" id="GO:0000278">
    <property type="term" value="P:mitotic cell cycle"/>
    <property type="evidence" value="ECO:0007669"/>
    <property type="project" value="InterPro"/>
</dbReference>
<dbReference type="InterPro" id="IPR052484">
    <property type="entry name" value="CENP-W/WIP1"/>
</dbReference>
<dbReference type="GO" id="GO:0051382">
    <property type="term" value="P:kinetochore assembly"/>
    <property type="evidence" value="ECO:0007669"/>
    <property type="project" value="InterPro"/>
</dbReference>
<dbReference type="EMBL" id="QKWP01002826">
    <property type="protein sequence ID" value="RIB02074.1"/>
    <property type="molecule type" value="Genomic_DNA"/>
</dbReference>
<dbReference type="AlphaFoldDB" id="A0A397TW38"/>
<dbReference type="STRING" id="44941.A0A397TW38"/>
<reference evidence="8 9" key="1">
    <citation type="submission" date="2018-06" db="EMBL/GenBank/DDBJ databases">
        <title>Comparative genomics reveals the genomic features of Rhizophagus irregularis, R. cerebriforme, R. diaphanum and Gigaspora rosea, and their symbiotic lifestyle signature.</title>
        <authorList>
            <person name="Morin E."/>
            <person name="San Clemente H."/>
            <person name="Chen E.C.H."/>
            <person name="De La Providencia I."/>
            <person name="Hainaut M."/>
            <person name="Kuo A."/>
            <person name="Kohler A."/>
            <person name="Murat C."/>
            <person name="Tang N."/>
            <person name="Roy S."/>
            <person name="Loubradou J."/>
            <person name="Henrissat B."/>
            <person name="Grigoriev I.V."/>
            <person name="Corradi N."/>
            <person name="Roux C."/>
            <person name="Martin F.M."/>
        </authorList>
    </citation>
    <scope>NUCLEOTIDE SEQUENCE [LARGE SCALE GENOMIC DNA]</scope>
    <source>
        <strain evidence="8 9">DAOM 194757</strain>
    </source>
</reference>
<comment type="similarity">
    <text evidence="7">Belongs to the CENP-W/WIP1 family.</text>
</comment>
<dbReference type="Gene3D" id="1.10.20.10">
    <property type="entry name" value="Histone, subunit A"/>
    <property type="match status" value="1"/>
</dbReference>
<comment type="caution">
    <text evidence="8">The sequence shown here is derived from an EMBL/GenBank/DDBJ whole genome shotgun (WGS) entry which is preliminary data.</text>
</comment>
<dbReference type="GO" id="GO:0003677">
    <property type="term" value="F:DNA binding"/>
    <property type="evidence" value="ECO:0007669"/>
    <property type="project" value="InterPro"/>
</dbReference>
<dbReference type="GO" id="GO:0046982">
    <property type="term" value="F:protein heterodimerization activity"/>
    <property type="evidence" value="ECO:0007669"/>
    <property type="project" value="InterPro"/>
</dbReference>
<evidence type="ECO:0000256" key="4">
    <source>
        <dbReference type="ARBA" id="ARBA00022838"/>
    </source>
</evidence>
<keyword evidence="6" id="KW-0137">Centromere</keyword>
<accession>A0A397TW38</accession>
<evidence type="ECO:0008006" key="10">
    <source>
        <dbReference type="Google" id="ProtNLM"/>
    </source>
</evidence>